<keyword evidence="1" id="KW-0812">Transmembrane</keyword>
<sequence length="53" mass="5919">MFVVGFIVFIIAIVSVIKIAANRVAAPTNDLKEGIVRLEKRGDEFENEKKNNT</sequence>
<keyword evidence="1" id="KW-0472">Membrane</keyword>
<reference evidence="2 3" key="1">
    <citation type="submission" date="2021-03" db="EMBL/GenBank/DDBJ databases">
        <title>Genomic Encyclopedia of Type Strains, Phase IV (KMG-IV): sequencing the most valuable type-strain genomes for metagenomic binning, comparative biology and taxonomic classification.</title>
        <authorList>
            <person name="Goeker M."/>
        </authorList>
    </citation>
    <scope>NUCLEOTIDE SEQUENCE [LARGE SCALE GENOMIC DNA]</scope>
    <source>
        <strain evidence="2 3">DSM 25609</strain>
    </source>
</reference>
<dbReference type="EMBL" id="JAGGKX010000019">
    <property type="protein sequence ID" value="MBP1971014.1"/>
    <property type="molecule type" value="Genomic_DNA"/>
</dbReference>
<comment type="caution">
    <text evidence="2">The sequence shown here is derived from an EMBL/GenBank/DDBJ whole genome shotgun (WGS) entry which is preliminary data.</text>
</comment>
<organism evidence="2 3">
    <name type="scientific">Virgibacillus natechei</name>
    <dbReference type="NCBI Taxonomy" id="1216297"/>
    <lineage>
        <taxon>Bacteria</taxon>
        <taxon>Bacillati</taxon>
        <taxon>Bacillota</taxon>
        <taxon>Bacilli</taxon>
        <taxon>Bacillales</taxon>
        <taxon>Bacillaceae</taxon>
        <taxon>Virgibacillus</taxon>
    </lineage>
</organism>
<accession>A0ABS4IJ91</accession>
<feature type="transmembrane region" description="Helical" evidence="1">
    <location>
        <begin position="6"/>
        <end position="25"/>
    </location>
</feature>
<protein>
    <submittedName>
        <fullName evidence="2">Uncharacterized protein</fullName>
    </submittedName>
</protein>
<dbReference type="RefSeq" id="WP_209464086.1">
    <property type="nucleotide sequence ID" value="NZ_CP110224.1"/>
</dbReference>
<keyword evidence="1" id="KW-1133">Transmembrane helix</keyword>
<name>A0ABS4IJ91_9BACI</name>
<dbReference type="Proteomes" id="UP001519345">
    <property type="component" value="Unassembled WGS sequence"/>
</dbReference>
<proteinExistence type="predicted"/>
<evidence type="ECO:0000313" key="3">
    <source>
        <dbReference type="Proteomes" id="UP001519345"/>
    </source>
</evidence>
<gene>
    <name evidence="2" type="ORF">J2Z83_003151</name>
</gene>
<evidence type="ECO:0000313" key="2">
    <source>
        <dbReference type="EMBL" id="MBP1971014.1"/>
    </source>
</evidence>
<keyword evidence="3" id="KW-1185">Reference proteome</keyword>
<evidence type="ECO:0000256" key="1">
    <source>
        <dbReference type="SAM" id="Phobius"/>
    </source>
</evidence>